<evidence type="ECO:0000256" key="4">
    <source>
        <dbReference type="ARBA" id="ARBA00022824"/>
    </source>
</evidence>
<comment type="caution">
    <text evidence="8">The sequence shown here is derived from an EMBL/GenBank/DDBJ whole genome shotgun (WGS) entry which is preliminary data.</text>
</comment>
<organism evidence="8 9">
    <name type="scientific">Pinctada imbricata</name>
    <name type="common">Atlantic pearl-oyster</name>
    <name type="synonym">Pinctada martensii</name>
    <dbReference type="NCBI Taxonomy" id="66713"/>
    <lineage>
        <taxon>Eukaryota</taxon>
        <taxon>Metazoa</taxon>
        <taxon>Spiralia</taxon>
        <taxon>Lophotrochozoa</taxon>
        <taxon>Mollusca</taxon>
        <taxon>Bivalvia</taxon>
        <taxon>Autobranchia</taxon>
        <taxon>Pteriomorphia</taxon>
        <taxon>Pterioida</taxon>
        <taxon>Pterioidea</taxon>
        <taxon>Pteriidae</taxon>
        <taxon>Pinctada</taxon>
    </lineage>
</organism>
<dbReference type="InterPro" id="IPR029008">
    <property type="entry name" value="EMC6-like"/>
</dbReference>
<dbReference type="InterPro" id="IPR010742">
    <property type="entry name" value="RCAF1"/>
</dbReference>
<dbReference type="EMBL" id="VSWD01000012">
    <property type="protein sequence ID" value="KAK3086635.1"/>
    <property type="molecule type" value="Genomic_DNA"/>
</dbReference>
<dbReference type="GO" id="GO:0097250">
    <property type="term" value="P:mitochondrial respirasome assembly"/>
    <property type="evidence" value="ECO:0007669"/>
    <property type="project" value="InterPro"/>
</dbReference>
<keyword evidence="9" id="KW-1185">Reference proteome</keyword>
<keyword evidence="3 7" id="KW-0812">Transmembrane</keyword>
<keyword evidence="4" id="KW-0256">Endoplasmic reticulum</keyword>
<gene>
    <name evidence="8" type="ORF">FSP39_021253</name>
</gene>
<evidence type="ECO:0000256" key="6">
    <source>
        <dbReference type="ARBA" id="ARBA00023136"/>
    </source>
</evidence>
<dbReference type="GO" id="GO:0005789">
    <property type="term" value="C:endoplasmic reticulum membrane"/>
    <property type="evidence" value="ECO:0007669"/>
    <property type="project" value="UniProtKB-SubCell"/>
</dbReference>
<evidence type="ECO:0000256" key="5">
    <source>
        <dbReference type="ARBA" id="ARBA00022989"/>
    </source>
</evidence>
<accession>A0AA88XLR4</accession>
<dbReference type="PANTHER" id="PTHR12906:SF0">
    <property type="entry name" value="GEL COMPLEX SUBUNIT OPTI"/>
    <property type="match status" value="1"/>
</dbReference>
<evidence type="ECO:0000313" key="9">
    <source>
        <dbReference type="Proteomes" id="UP001186944"/>
    </source>
</evidence>
<comment type="subcellular location">
    <subcellularLocation>
        <location evidence="1">Endoplasmic reticulum membrane</location>
        <topology evidence="1">Multi-pass membrane protein</topology>
    </subcellularLocation>
</comment>
<evidence type="ECO:0000256" key="1">
    <source>
        <dbReference type="ARBA" id="ARBA00004477"/>
    </source>
</evidence>
<proteinExistence type="inferred from homology"/>
<protein>
    <submittedName>
        <fullName evidence="8">Uncharacterized protein</fullName>
    </submittedName>
</protein>
<dbReference type="Proteomes" id="UP001186944">
    <property type="component" value="Unassembled WGS sequence"/>
</dbReference>
<feature type="transmembrane region" description="Helical" evidence="7">
    <location>
        <begin position="85"/>
        <end position="103"/>
    </location>
</feature>
<reference evidence="8" key="1">
    <citation type="submission" date="2019-08" db="EMBL/GenBank/DDBJ databases">
        <title>The improved chromosome-level genome for the pearl oyster Pinctada fucata martensii using PacBio sequencing and Hi-C.</title>
        <authorList>
            <person name="Zheng Z."/>
        </authorList>
    </citation>
    <scope>NUCLEOTIDE SEQUENCE</scope>
    <source>
        <strain evidence="8">ZZ-2019</strain>
        <tissue evidence="8">Adductor muscle</tissue>
    </source>
</reference>
<name>A0AA88XLR4_PINIB</name>
<feature type="transmembrane region" description="Helical" evidence="7">
    <location>
        <begin position="123"/>
        <end position="143"/>
    </location>
</feature>
<dbReference type="Pfam" id="PF07019">
    <property type="entry name" value="EMC6"/>
    <property type="match status" value="1"/>
</dbReference>
<keyword evidence="6 7" id="KW-0472">Membrane</keyword>
<evidence type="ECO:0000313" key="8">
    <source>
        <dbReference type="EMBL" id="KAK3086635.1"/>
    </source>
</evidence>
<evidence type="ECO:0000256" key="2">
    <source>
        <dbReference type="ARBA" id="ARBA00009436"/>
    </source>
</evidence>
<comment type="similarity">
    <text evidence="2">Belongs to the EMC6 family.</text>
</comment>
<evidence type="ECO:0000256" key="3">
    <source>
        <dbReference type="ARBA" id="ARBA00022692"/>
    </source>
</evidence>
<evidence type="ECO:0000256" key="7">
    <source>
        <dbReference type="SAM" id="Phobius"/>
    </source>
</evidence>
<keyword evidence="5 7" id="KW-1133">Transmembrane helix</keyword>
<dbReference type="GO" id="GO:0005739">
    <property type="term" value="C:mitochondrion"/>
    <property type="evidence" value="ECO:0007669"/>
    <property type="project" value="GOC"/>
</dbReference>
<dbReference type="AlphaFoldDB" id="A0AA88XLR4"/>
<sequence length="147" mass="16968">MYENHIYPNTLVDKIETRVMSNKERSRQDEKPSNGALSMALLAKAVKPEAEWEDKDEFLDAVYWLRQLMGVIQGLIWGLLPLKGFLGLVLFFVFNLGLIYLYYNTFQKVDDEDYGGPTEILKEGTMTSFATFLVTWIILYSSLHTDL</sequence>
<dbReference type="PANTHER" id="PTHR12906">
    <property type="entry name" value="PROTEIN C20ORF24 RAB5-INTERACTING PROTEIN"/>
    <property type="match status" value="1"/>
</dbReference>